<dbReference type="EMBL" id="CBTK010000089">
    <property type="protein sequence ID" value="CDH44637.1"/>
    <property type="molecule type" value="Genomic_DNA"/>
</dbReference>
<keyword evidence="2" id="KW-1185">Reference proteome</keyword>
<evidence type="ECO:0000313" key="1">
    <source>
        <dbReference type="EMBL" id="CDH44637.1"/>
    </source>
</evidence>
<dbReference type="Proteomes" id="UP000019184">
    <property type="component" value="Unassembled WGS sequence"/>
</dbReference>
<protein>
    <submittedName>
        <fullName evidence="1">Uncharacterized protein</fullName>
    </submittedName>
</protein>
<name>A0A7U7J2X7_9GAMM</name>
<sequence length="67" mass="7394">MVKASDVSKGGLRFANPPYALFATAKLPKHGNLHYEQIAGDYLLPIFLSYHSSSWSLFFTGTDTGEE</sequence>
<evidence type="ECO:0000313" key="2">
    <source>
        <dbReference type="Proteomes" id="UP000019184"/>
    </source>
</evidence>
<comment type="caution">
    <text evidence="1">The sequence shown here is derived from an EMBL/GenBank/DDBJ whole genome shotgun (WGS) entry which is preliminary data.</text>
</comment>
<dbReference type="AlphaFoldDB" id="A0A7U7J2X7"/>
<accession>A0A7U7J2X7</accession>
<proteinExistence type="predicted"/>
<reference evidence="1 2" key="1">
    <citation type="journal article" date="2014" name="ISME J.">
        <title>Candidatus Competibacter-lineage genomes retrieved from metagenomes reveal functional metabolic diversity.</title>
        <authorList>
            <person name="McIlroy S.J."/>
            <person name="Albertsen M."/>
            <person name="Andresen E.K."/>
            <person name="Saunders A.M."/>
            <person name="Kristiansen R."/>
            <person name="Stokholm-Bjerregaard M."/>
            <person name="Nielsen K.L."/>
            <person name="Nielsen P.H."/>
        </authorList>
    </citation>
    <scope>NUCLEOTIDE SEQUENCE [LARGE SCALE GENOMIC DNA]</scope>
    <source>
        <strain evidence="1 2">Run_B_J11</strain>
    </source>
</reference>
<gene>
    <name evidence="1" type="ORF">BN874_1790005</name>
</gene>
<organism evidence="1 2">
    <name type="scientific">Candidatus Contendobacter odensis Run_B_J11</name>
    <dbReference type="NCBI Taxonomy" id="1400861"/>
    <lineage>
        <taxon>Bacteria</taxon>
        <taxon>Pseudomonadati</taxon>
        <taxon>Pseudomonadota</taxon>
        <taxon>Gammaproteobacteria</taxon>
        <taxon>Candidatus Competibacteraceae</taxon>
        <taxon>Candidatus Contendibacter</taxon>
    </lineage>
</organism>